<accession>A0A0S6U613</accession>
<protein>
    <submittedName>
        <fullName evidence="2">Uncharacterized protein</fullName>
    </submittedName>
</protein>
<evidence type="ECO:0000256" key="1">
    <source>
        <dbReference type="SAM" id="Phobius"/>
    </source>
</evidence>
<keyword evidence="1" id="KW-1133">Transmembrane helix</keyword>
<proteinExistence type="predicted"/>
<name>A0A0S6U613_CLOBO</name>
<keyword evidence="1" id="KW-0472">Membrane</keyword>
<feature type="transmembrane region" description="Helical" evidence="1">
    <location>
        <begin position="65"/>
        <end position="83"/>
    </location>
</feature>
<dbReference type="AlphaFoldDB" id="A0A0S6U613"/>
<feature type="transmembrane region" description="Helical" evidence="1">
    <location>
        <begin position="37"/>
        <end position="58"/>
    </location>
</feature>
<dbReference type="EMBL" id="DF384213">
    <property type="protein sequence ID" value="GAE02527.1"/>
    <property type="molecule type" value="Genomic_DNA"/>
</dbReference>
<organism evidence="2">
    <name type="scientific">Clostridium botulinum B str. Osaka05</name>
    <dbReference type="NCBI Taxonomy" id="1407017"/>
    <lineage>
        <taxon>Bacteria</taxon>
        <taxon>Bacillati</taxon>
        <taxon>Bacillota</taxon>
        <taxon>Clostridia</taxon>
        <taxon>Eubacteriales</taxon>
        <taxon>Clostridiaceae</taxon>
        <taxon>Clostridium</taxon>
    </lineage>
</organism>
<dbReference type="RefSeq" id="WP_030035325.1">
    <property type="nucleotide sequence ID" value="NZ_DF384213.1"/>
</dbReference>
<feature type="transmembrane region" description="Helical" evidence="1">
    <location>
        <begin position="7"/>
        <end position="25"/>
    </location>
</feature>
<sequence length="118" mass="13446">MEKRKIITITFPALLMTIITIISFQDMLNFNGIDFKGIFIISLILLFPILFIIQGILCAISHTNIFLSLGVSILDFIILMFVYMNESAFIYNLIYLIVGIIAYLVTKSIKKVPSSKNY</sequence>
<dbReference type="HOGENOM" id="CLU_160536_0_0_9"/>
<gene>
    <name evidence="2" type="ORF">CBO05C_2217</name>
</gene>
<feature type="transmembrane region" description="Helical" evidence="1">
    <location>
        <begin position="89"/>
        <end position="106"/>
    </location>
</feature>
<evidence type="ECO:0000313" key="2">
    <source>
        <dbReference type="EMBL" id="GAE02527.1"/>
    </source>
</evidence>
<reference evidence="2" key="1">
    <citation type="submission" date="2013-10" db="EMBL/GenBank/DDBJ databases">
        <title>Draft genome sequence of Clostridium botulinum type B strain Osaka05.</title>
        <authorList>
            <person name="Sakaguchi Y."/>
            <person name="Hosomi K."/>
            <person name="Uchiyama J."/>
            <person name="Ogura Y."/>
            <person name="Sakaguchi M."/>
            <person name="Kohda T."/>
            <person name="Mukamoto M."/>
            <person name="Misawa N."/>
            <person name="Matsuzaki S."/>
            <person name="Hayashi T."/>
            <person name="Kozaki S."/>
        </authorList>
    </citation>
    <scope>NUCLEOTIDE SEQUENCE</scope>
    <source>
        <strain evidence="2">Osaka05</strain>
    </source>
</reference>
<dbReference type="Proteomes" id="UP000054164">
    <property type="component" value="Unassembled WGS sequence"/>
</dbReference>
<keyword evidence="1" id="KW-0812">Transmembrane</keyword>